<dbReference type="RefSeq" id="WP_219307430.1">
    <property type="nucleotide sequence ID" value="NZ_CP121464.1"/>
</dbReference>
<accession>A0ABY8I144</accession>
<gene>
    <name evidence="1" type="ORF">P9875_23290</name>
</gene>
<evidence type="ECO:0008006" key="3">
    <source>
        <dbReference type="Google" id="ProtNLM"/>
    </source>
</evidence>
<evidence type="ECO:0000313" key="1">
    <source>
        <dbReference type="EMBL" id="WFR78601.1"/>
    </source>
</evidence>
<proteinExistence type="predicted"/>
<dbReference type="EMBL" id="CP121464">
    <property type="protein sequence ID" value="WFR78601.1"/>
    <property type="molecule type" value="Genomic_DNA"/>
</dbReference>
<reference evidence="1 2" key="1">
    <citation type="submission" date="2023-04" db="EMBL/GenBank/DDBJ databases">
        <title>Nanopore sequencing of Janthinobacterium from water.</title>
        <authorList>
            <person name="Ciuchcinski K."/>
            <person name="Rokowska A."/>
            <person name="Dziewit L."/>
        </authorList>
    </citation>
    <scope>NUCLEOTIDE SEQUENCE [LARGE SCALE GENOMIC DNA]</scope>
    <source>
        <strain evidence="1 2">DEMB2</strain>
    </source>
</reference>
<protein>
    <recommendedName>
        <fullName evidence="3">SMI1/KNR4 family protein</fullName>
    </recommendedName>
</protein>
<dbReference type="Proteomes" id="UP001219584">
    <property type="component" value="Chromosome"/>
</dbReference>
<name>A0ABY8I144_9BURK</name>
<organism evidence="1 2">
    <name type="scientific">Janthinobacterium rivuli</name>
    <dbReference type="NCBI Taxonomy" id="2751478"/>
    <lineage>
        <taxon>Bacteria</taxon>
        <taxon>Pseudomonadati</taxon>
        <taxon>Pseudomonadota</taxon>
        <taxon>Betaproteobacteria</taxon>
        <taxon>Burkholderiales</taxon>
        <taxon>Oxalobacteraceae</taxon>
        <taxon>Janthinobacterium</taxon>
    </lineage>
</organism>
<evidence type="ECO:0000313" key="2">
    <source>
        <dbReference type="Proteomes" id="UP001219584"/>
    </source>
</evidence>
<sequence length="175" mass="19607">MDELASHCDFDLGRAARDSSWITLQPEHPFMVLAGESSGGVFLAYGDGEVERRPVLYVTSEGQAGCIATNLTELIAMMLALPYWRDLLKFSEGGNLKEMRQAARFSEQDYVDEYAEFSAARKRILDTLPVPVIADPVKLLHDCVRATDCSVVAEDGWPYESLFHHFKSSDNPDWT</sequence>
<keyword evidence="2" id="KW-1185">Reference proteome</keyword>